<comment type="similarity">
    <text evidence="1 2">Belongs to the glycosyl hydrolase 31 family.</text>
</comment>
<dbReference type="Proteomes" id="UP000199643">
    <property type="component" value="Unassembled WGS sequence"/>
</dbReference>
<dbReference type="Pfam" id="PF13802">
    <property type="entry name" value="Gal_mutarotas_2"/>
    <property type="match status" value="1"/>
</dbReference>
<dbReference type="Pfam" id="PF01055">
    <property type="entry name" value="Glyco_hydro_31_2nd"/>
    <property type="match status" value="1"/>
</dbReference>
<dbReference type="AlphaFoldDB" id="A0A1G8C379"/>
<feature type="chain" id="PRO_5011512265" evidence="3">
    <location>
        <begin position="26"/>
        <end position="780"/>
    </location>
</feature>
<evidence type="ECO:0000259" key="7">
    <source>
        <dbReference type="Pfam" id="PF21365"/>
    </source>
</evidence>
<proteinExistence type="inferred from homology"/>
<dbReference type="PANTHER" id="PTHR43863:SF2">
    <property type="entry name" value="MALTASE-GLUCOAMYLASE"/>
    <property type="match status" value="1"/>
</dbReference>
<dbReference type="InterPro" id="IPR011013">
    <property type="entry name" value="Gal_mutarotase_sf_dom"/>
</dbReference>
<dbReference type="SUPFAM" id="SSF74650">
    <property type="entry name" value="Galactose mutarotase-like"/>
    <property type="match status" value="1"/>
</dbReference>
<dbReference type="PANTHER" id="PTHR43863">
    <property type="entry name" value="HYDROLASE, PUTATIVE (AFU_ORTHOLOGUE AFUA_1G03140)-RELATED"/>
    <property type="match status" value="1"/>
</dbReference>
<evidence type="ECO:0000256" key="2">
    <source>
        <dbReference type="RuleBase" id="RU361185"/>
    </source>
</evidence>
<dbReference type="InterPro" id="IPR017853">
    <property type="entry name" value="GH"/>
</dbReference>
<evidence type="ECO:0000259" key="6">
    <source>
        <dbReference type="Pfam" id="PF17137"/>
    </source>
</evidence>
<evidence type="ECO:0000259" key="4">
    <source>
        <dbReference type="Pfam" id="PF01055"/>
    </source>
</evidence>
<protein>
    <submittedName>
        <fullName evidence="8">Alpha-D-xyloside xylohydrolase</fullName>
    </submittedName>
</protein>
<feature type="domain" description="Glycosyl hydrolase family 31 C-terminal" evidence="7">
    <location>
        <begin position="585"/>
        <end position="669"/>
    </location>
</feature>
<dbReference type="InterPro" id="IPR025887">
    <property type="entry name" value="Glyco_hydro_31_N_dom"/>
</dbReference>
<dbReference type="Gene3D" id="3.20.20.80">
    <property type="entry name" value="Glycosidases"/>
    <property type="match status" value="1"/>
</dbReference>
<evidence type="ECO:0000313" key="8">
    <source>
        <dbReference type="EMBL" id="SDH39815.1"/>
    </source>
</evidence>
<dbReference type="GO" id="GO:0004553">
    <property type="term" value="F:hydrolase activity, hydrolyzing O-glycosyl compounds"/>
    <property type="evidence" value="ECO:0007669"/>
    <property type="project" value="InterPro"/>
</dbReference>
<name>A0A1G8C379_9SPHI</name>
<feature type="domain" description="Glycoside hydrolase family 31 N-terminal" evidence="5">
    <location>
        <begin position="44"/>
        <end position="203"/>
    </location>
</feature>
<feature type="domain" description="DUF5110" evidence="6">
    <location>
        <begin position="686"/>
        <end position="752"/>
    </location>
</feature>
<dbReference type="GO" id="GO:0030246">
    <property type="term" value="F:carbohydrate binding"/>
    <property type="evidence" value="ECO:0007669"/>
    <property type="project" value="InterPro"/>
</dbReference>
<dbReference type="InterPro" id="IPR033403">
    <property type="entry name" value="DUF5110"/>
</dbReference>
<evidence type="ECO:0000259" key="5">
    <source>
        <dbReference type="Pfam" id="PF13802"/>
    </source>
</evidence>
<dbReference type="STRING" id="405671.SAMN05421827_12355"/>
<dbReference type="InterPro" id="IPR048395">
    <property type="entry name" value="Glyco_hydro_31_C"/>
</dbReference>
<evidence type="ECO:0000256" key="1">
    <source>
        <dbReference type="ARBA" id="ARBA00007806"/>
    </source>
</evidence>
<dbReference type="EMBL" id="FNCH01000023">
    <property type="protein sequence ID" value="SDH39815.1"/>
    <property type="molecule type" value="Genomic_DNA"/>
</dbReference>
<evidence type="ECO:0000313" key="9">
    <source>
        <dbReference type="Proteomes" id="UP000199643"/>
    </source>
</evidence>
<keyword evidence="2 8" id="KW-0378">Hydrolase</keyword>
<keyword evidence="9" id="KW-1185">Reference proteome</keyword>
<dbReference type="SUPFAM" id="SSF51011">
    <property type="entry name" value="Glycosyl hydrolase domain"/>
    <property type="match status" value="1"/>
</dbReference>
<dbReference type="InterPro" id="IPR013780">
    <property type="entry name" value="Glyco_hydro_b"/>
</dbReference>
<dbReference type="InterPro" id="IPR051816">
    <property type="entry name" value="Glycosyl_Hydrolase_31"/>
</dbReference>
<gene>
    <name evidence="8" type="ORF">SAMN05421827_12355</name>
</gene>
<feature type="signal peptide" evidence="3">
    <location>
        <begin position="1"/>
        <end position="25"/>
    </location>
</feature>
<organism evidence="8 9">
    <name type="scientific">Pedobacter terrae</name>
    <dbReference type="NCBI Taxonomy" id="405671"/>
    <lineage>
        <taxon>Bacteria</taxon>
        <taxon>Pseudomonadati</taxon>
        <taxon>Bacteroidota</taxon>
        <taxon>Sphingobacteriia</taxon>
        <taxon>Sphingobacteriales</taxon>
        <taxon>Sphingobacteriaceae</taxon>
        <taxon>Pedobacter</taxon>
    </lineage>
</organism>
<dbReference type="SUPFAM" id="SSF51445">
    <property type="entry name" value="(Trans)glycosidases"/>
    <property type="match status" value="1"/>
</dbReference>
<dbReference type="CDD" id="cd06591">
    <property type="entry name" value="GH31_xylosidase_XylS"/>
    <property type="match status" value="1"/>
</dbReference>
<keyword evidence="2" id="KW-0326">Glycosidase</keyword>
<dbReference type="Gene3D" id="2.60.40.1180">
    <property type="entry name" value="Golgi alpha-mannosidase II"/>
    <property type="match status" value="2"/>
</dbReference>
<dbReference type="GO" id="GO:0005975">
    <property type="term" value="P:carbohydrate metabolic process"/>
    <property type="evidence" value="ECO:0007669"/>
    <property type="project" value="InterPro"/>
</dbReference>
<dbReference type="Pfam" id="PF21365">
    <property type="entry name" value="Glyco_hydro_31_3rd"/>
    <property type="match status" value="1"/>
</dbReference>
<accession>A0A1G8C379</accession>
<dbReference type="CDD" id="cd14752">
    <property type="entry name" value="GH31_N"/>
    <property type="match status" value="1"/>
</dbReference>
<keyword evidence="3" id="KW-0732">Signal</keyword>
<dbReference type="Pfam" id="PF17137">
    <property type="entry name" value="DUF5110"/>
    <property type="match status" value="1"/>
</dbReference>
<feature type="domain" description="Glycoside hydrolase family 31 TIM barrel" evidence="4">
    <location>
        <begin position="245"/>
        <end position="573"/>
    </location>
</feature>
<evidence type="ECO:0000256" key="3">
    <source>
        <dbReference type="SAM" id="SignalP"/>
    </source>
</evidence>
<dbReference type="InterPro" id="IPR000322">
    <property type="entry name" value="Glyco_hydro_31_TIM"/>
</dbReference>
<reference evidence="9" key="1">
    <citation type="submission" date="2016-10" db="EMBL/GenBank/DDBJ databases">
        <authorList>
            <person name="Varghese N."/>
            <person name="Submissions S."/>
        </authorList>
    </citation>
    <scope>NUCLEOTIDE SEQUENCE [LARGE SCALE GENOMIC DNA]</scope>
    <source>
        <strain evidence="9">DSM 17933</strain>
    </source>
</reference>
<sequence>MISIMKRKFIAVITLFLSYHISAQAQSFQKTPQGIHAVIQSMDVEVSFYSPAIVRVFKKPEGSQQKKESLSVIKRPEKLKLDVKNNGQSVTISSKLIAATVNLQTGKVSFETPNGKKLFTEKDNSTRFTSIKDAGHPTYQVRQAYLLDKDEIIYGLGQQQNGKLNQRGQKLRLKQENTKVAIPFFQSVKGYGIFWDNYSPTTFTDSDHETSFDSEVGHCADYYFMFGGGGDGVVAQMRALTGQSPMMPLWSFGFSQSRERYKTQFELVDVVKKYRALNIPLDGIVQDWQYWGKDDNWNAMSFDPTTFPKPQAMVDSVHQLNAHLFIVSWPGFAPKTPQYQEFKSKNMLLNFDTWPPGANTKPYDVYNPAARDIYWNYLSKGIFSLGIDAWWLDSTEPDHINVKEQDFDQPTYLGSYRSVENAFPLQHTGGVYDHQRAVSNKKRVLLLTRSAFAGQQRYATNTWSGDVGSNWPTLKKQIPAALNFSLTGLPYWNGDIGGFFAGDFVKGGGAKNPDFQELYNRWMQFATFTPMMRSHGTDIPREIYQFGKKGEQAFDIQEKFINLRYRLLPYNYATAWSVTHHAGSFMRPLYSEFPNDPAGFENNSEYMFGSAFLVAPVTDKGVTNQEIYLPAASKWFDFWTGEVFKGGQTVKRETPMEIIPLYVKAGSIVPWGPKVQYATEKRWNDLDIRIYPGDNGDFVLYEDENDSYNYEKGAYSEIHFKWNDATKTLTVGDRKGQFKGMLGQRKFNIVMVSQQNGINIDNQKINKSFNYNGRKISVKL</sequence>
<dbReference type="Gene3D" id="2.60.40.1760">
    <property type="entry name" value="glycosyl hydrolase (family 31)"/>
    <property type="match status" value="1"/>
</dbReference>